<feature type="compositionally biased region" description="Low complexity" evidence="11">
    <location>
        <begin position="532"/>
        <end position="546"/>
    </location>
</feature>
<reference evidence="12 13" key="1">
    <citation type="journal article" date="2007" name="Nature">
        <title>The medaka draft genome and insights into vertebrate genome evolution.</title>
        <authorList>
            <person name="Kasahara M."/>
            <person name="Naruse K."/>
            <person name="Sasaki S."/>
            <person name="Nakatani Y."/>
            <person name="Qu W."/>
            <person name="Ahsan B."/>
            <person name="Yamada T."/>
            <person name="Nagayasu Y."/>
            <person name="Doi K."/>
            <person name="Kasai Y."/>
            <person name="Jindo T."/>
            <person name="Kobayashi D."/>
            <person name="Shimada A."/>
            <person name="Toyoda A."/>
            <person name="Kuroki Y."/>
            <person name="Fujiyama A."/>
            <person name="Sasaki T."/>
            <person name="Shimizu A."/>
            <person name="Asakawa S."/>
            <person name="Shimizu N."/>
            <person name="Hashimoto S."/>
            <person name="Yang J."/>
            <person name="Lee Y."/>
            <person name="Matsushima K."/>
            <person name="Sugano S."/>
            <person name="Sakaizumi M."/>
            <person name="Narita T."/>
            <person name="Ohishi K."/>
            <person name="Haga S."/>
            <person name="Ohta F."/>
            <person name="Nomoto H."/>
            <person name="Nogata K."/>
            <person name="Morishita T."/>
            <person name="Endo T."/>
            <person name="Shin-I T."/>
            <person name="Takeda H."/>
            <person name="Morishita S."/>
            <person name="Kohara Y."/>
        </authorList>
    </citation>
    <scope>NUCLEOTIDE SEQUENCE [LARGE SCALE GENOMIC DNA]</scope>
    <source>
        <strain evidence="12 13">Hd-rR</strain>
    </source>
</reference>
<evidence type="ECO:0000256" key="6">
    <source>
        <dbReference type="ARBA" id="ARBA00022902"/>
    </source>
</evidence>
<evidence type="ECO:0000256" key="7">
    <source>
        <dbReference type="ARBA" id="ARBA00023203"/>
    </source>
</evidence>
<sequence length="1108" mass="128664">MIFGKNDEVDSQQKTKGEEGNSGGGTPLTKRKGKFSKMGKIFRPWKWRKKKPSDQFAETSKVLERKISVRKSRQELIATGVLKEVPENEKGPSVKNGHLEPMDVDRLSDVRLSRGDPDMSKNFPKGSQGEDHRSRIPSDASRSNRAPLDVDSYARLPLDVDRQSRVPSDSNRTLPRGATLDDRYYREERRDLKDDREDRGRKDKDDMDRKDRREEKEKDRDTDHKTERDYREKRDVRDDRDRRGERIDRDGRDRDERERRDRDEKEKKDRIEKDRRDRDKDERERKGRDEKERRDRDDRERKEREGRERDERERKEREGRERDERERRERGRDDKERWNGTLDRHERERKDREDRERREREDRERKVVDEKEKRERDDFERRDMRDRREEKDQRLGREKEKRDDKLKEDRERKDAPIDKDNREKRDDWAKRNEKDLRDDRARREDKDKKEKTMEDSRPTVRPFSDVETRPPLEKSSSEAENRPRPTSEVDRRTTLPRYVSPTEFQKLSDSAGIFAPNPRPAPDSKQEPPPLKQALLPPKPSTSLPSDFHTYATPPSSSSSSSSCSSSNEVPIAKPPRTVSLITEDLPSLPIPAASSADSSIPPPVPPHAKQPPVPPPKPTNRNSNPPLLAPSLQRGSNVRQPCYWTSWGRQNEQSSSLSLPVYLRHRAHQTSSAEASQPPGGVMAVPTPSKRSPPTPPKRMTPVTKRHSVEPSPPTQASDPSSSEPPSVQTAAPPPVPKRESSDNRTNATVSQKPAELQLPPPSHIPPSPPRSKSLQIAGGNNSVQCDPPSPTTEPPSQPPVLPLHIRIQKALATSGPIQPATSGNQRAHSLLFDLPPDIPLEDDGNNRRSLPIFIEPLRLPEDDDFDMEEELRKLQPQRPLRQPDLEPRSRRALVEDPRVSVIPEGDASDSGEDSDGPILYRDDDDVEEDDDDDEPLSGLASRVKRKDTLDRRLEKQERAEREAEDSSDGRTWSNREQWEALKNKIGVTLNRRLSQRPSAEELEQRNILQAKNEADRRRERSEIKRRLTRKLSQRPTVAELQARKILRFHEYVECTQAEDYDRRADKPWTKLTPADKAAIRKELNDFKSSEMEVHEESRIYTRFHRP</sequence>
<dbReference type="PANTHER" id="PTHR12751:SF4">
    <property type="entry name" value="PHOSPHATASE AND ACTIN REGULATOR 4"/>
    <property type="match status" value="1"/>
</dbReference>
<feature type="region of interest" description="Disordered" evidence="11">
    <location>
        <begin position="81"/>
        <end position="638"/>
    </location>
</feature>
<feature type="compositionally biased region" description="Acidic residues" evidence="11">
    <location>
        <begin position="924"/>
        <end position="937"/>
    </location>
</feature>
<evidence type="ECO:0000313" key="13">
    <source>
        <dbReference type="Proteomes" id="UP000001038"/>
    </source>
</evidence>
<keyword evidence="7 10" id="KW-0009">Actin-binding</keyword>
<dbReference type="Gene3D" id="6.10.140.2130">
    <property type="match status" value="1"/>
</dbReference>
<evidence type="ECO:0000256" key="3">
    <source>
        <dbReference type="ARBA" id="ARBA00022473"/>
    </source>
</evidence>
<feature type="compositionally biased region" description="Pro residues" evidence="11">
    <location>
        <begin position="760"/>
        <end position="771"/>
    </location>
</feature>
<feature type="compositionally biased region" description="Basic and acidic residues" evidence="11">
    <location>
        <begin position="179"/>
        <end position="493"/>
    </location>
</feature>
<feature type="repeat" description="RPEL" evidence="9">
    <location>
        <begin position="989"/>
        <end position="1014"/>
    </location>
</feature>
<feature type="compositionally biased region" description="Low complexity" evidence="11">
    <location>
        <begin position="585"/>
        <end position="600"/>
    </location>
</feature>
<evidence type="ECO:0000256" key="2">
    <source>
        <dbReference type="ARBA" id="ARBA00011844"/>
    </source>
</evidence>
<organism evidence="12 13">
    <name type="scientific">Oryzias latipes</name>
    <name type="common">Japanese rice fish</name>
    <name type="synonym">Japanese killifish</name>
    <dbReference type="NCBI Taxonomy" id="8090"/>
    <lineage>
        <taxon>Eukaryota</taxon>
        <taxon>Metazoa</taxon>
        <taxon>Chordata</taxon>
        <taxon>Craniata</taxon>
        <taxon>Vertebrata</taxon>
        <taxon>Euteleostomi</taxon>
        <taxon>Actinopterygii</taxon>
        <taxon>Neopterygii</taxon>
        <taxon>Teleostei</taxon>
        <taxon>Neoteleostei</taxon>
        <taxon>Acanthomorphata</taxon>
        <taxon>Ovalentaria</taxon>
        <taxon>Atherinomorphae</taxon>
        <taxon>Beloniformes</taxon>
        <taxon>Adrianichthyidae</taxon>
        <taxon>Oryziinae</taxon>
        <taxon>Oryzias</taxon>
    </lineage>
</organism>
<evidence type="ECO:0000256" key="8">
    <source>
        <dbReference type="ARBA" id="ARBA00023273"/>
    </source>
</evidence>
<feature type="compositionally biased region" description="Pro residues" evidence="11">
    <location>
        <begin position="601"/>
        <end position="619"/>
    </location>
</feature>
<keyword evidence="8 10" id="KW-0966">Cell projection</keyword>
<comment type="subcellular location">
    <subcellularLocation>
        <location evidence="10">Cytoplasm</location>
    </subcellularLocation>
    <subcellularLocation>
        <location evidence="10">Cell projection</location>
        <location evidence="10">Lamellipodium</location>
    </subcellularLocation>
</comment>
<keyword evidence="13" id="KW-1185">Reference proteome</keyword>
<keyword evidence="4 10" id="KW-0963">Cytoplasm</keyword>
<keyword evidence="6 10" id="KW-0524">Neurogenesis</keyword>
<evidence type="ECO:0000256" key="1">
    <source>
        <dbReference type="ARBA" id="ARBA00009795"/>
    </source>
</evidence>
<dbReference type="PROSITE" id="PS51073">
    <property type="entry name" value="RPEL"/>
    <property type="match status" value="3"/>
</dbReference>
<keyword evidence="3 10" id="KW-0217">Developmental protein</keyword>
<protein>
    <recommendedName>
        <fullName evidence="10">Phosphatase and actin regulator 4</fullName>
    </recommendedName>
</protein>
<dbReference type="Pfam" id="PF02755">
    <property type="entry name" value="RPEL"/>
    <property type="match status" value="2"/>
</dbReference>
<feature type="compositionally biased region" description="Basic and acidic residues" evidence="11">
    <location>
        <begin position="1"/>
        <end position="19"/>
    </location>
</feature>
<feature type="compositionally biased region" description="Acidic residues" evidence="11">
    <location>
        <begin position="908"/>
        <end position="917"/>
    </location>
</feature>
<evidence type="ECO:0000256" key="4">
    <source>
        <dbReference type="ARBA" id="ARBA00022490"/>
    </source>
</evidence>
<evidence type="ECO:0000313" key="12">
    <source>
        <dbReference type="Ensembl" id="ENSORLP00000044791.1"/>
    </source>
</evidence>
<dbReference type="SMART" id="SM00707">
    <property type="entry name" value="RPEL"/>
    <property type="match status" value="3"/>
</dbReference>
<feature type="compositionally biased region" description="Low complexity" evidence="11">
    <location>
        <begin position="556"/>
        <end position="567"/>
    </location>
</feature>
<comment type="similarity">
    <text evidence="1 10">Belongs to the phosphatase and actin regulator family.</text>
</comment>
<evidence type="ECO:0000256" key="10">
    <source>
        <dbReference type="RuleBase" id="RU367131"/>
    </source>
</evidence>
<dbReference type="GO" id="GO:0003779">
    <property type="term" value="F:actin binding"/>
    <property type="evidence" value="ECO:0007669"/>
    <property type="project" value="UniProtKB-KW"/>
</dbReference>
<feature type="compositionally biased region" description="Pro residues" evidence="11">
    <location>
        <begin position="517"/>
        <end position="531"/>
    </location>
</feature>
<dbReference type="GeneTree" id="ENSGT00940000157582"/>
<feature type="compositionally biased region" description="Basic and acidic residues" evidence="11">
    <location>
        <begin position="883"/>
        <end position="900"/>
    </location>
</feature>
<feature type="compositionally biased region" description="Basic and acidic residues" evidence="11">
    <location>
        <begin position="948"/>
        <end position="963"/>
    </location>
</feature>
<accession>A0A3B3ILG8</accession>
<feature type="compositionally biased region" description="Pro residues" evidence="11">
    <location>
        <begin position="789"/>
        <end position="803"/>
    </location>
</feature>
<name>A0A3B3ILG8_ORYLA</name>
<dbReference type="AlphaFoldDB" id="A0A3B3ILG8"/>
<proteinExistence type="inferred from homology"/>
<feature type="compositionally biased region" description="Basic and acidic residues" evidence="11">
    <location>
        <begin position="1014"/>
        <end position="1023"/>
    </location>
</feature>
<dbReference type="Ensembl" id="ENSORLT00000029703.1">
    <property type="protein sequence ID" value="ENSORLP00000044791.1"/>
    <property type="gene ID" value="ENSORLG00000008432.2"/>
</dbReference>
<comment type="function">
    <text evidence="10">Regulator of protein phosphatase 1 (PP1) required for neural tube and optic fissure closure, and enteric neural crest cell (ENCCs) migration during development. Acts as an activator of PP1. During neural tube closure, localizes to the ventral neural tube and activates PP1, leading to down-regulate cell proliferation within cranial neural tissue and the neural retina. Also acts as a regulator of migration of enteric neural crest cells (ENCCs) by activating PP1, leading to repression of the integrin signaling through the rho/rock pathway.</text>
</comment>
<feature type="region of interest" description="Disordered" evidence="11">
    <location>
        <begin position="1"/>
        <end position="35"/>
    </location>
</feature>
<evidence type="ECO:0000256" key="9">
    <source>
        <dbReference type="PROSITE-ProRule" id="PRU00401"/>
    </source>
</evidence>
<feature type="repeat" description="RPEL" evidence="9">
    <location>
        <begin position="1027"/>
        <end position="1052"/>
    </location>
</feature>
<gene>
    <name evidence="12" type="primary">phactr4a</name>
</gene>
<reference evidence="12" key="2">
    <citation type="submission" date="2025-08" db="UniProtKB">
        <authorList>
            <consortium name="Ensembl"/>
        </authorList>
    </citation>
    <scope>IDENTIFICATION</scope>
    <source>
        <strain evidence="12">Hd-rR</strain>
    </source>
</reference>
<feature type="compositionally biased region" description="Polar residues" evidence="11">
    <location>
        <begin position="716"/>
        <end position="731"/>
    </location>
</feature>
<reference evidence="12" key="3">
    <citation type="submission" date="2025-09" db="UniProtKB">
        <authorList>
            <consortium name="Ensembl"/>
        </authorList>
    </citation>
    <scope>IDENTIFICATION</scope>
    <source>
        <strain evidence="12">Hd-rR</strain>
    </source>
</reference>
<feature type="compositionally biased region" description="Basic and acidic residues" evidence="11">
    <location>
        <begin position="84"/>
        <end position="119"/>
    </location>
</feature>
<feature type="repeat" description="RPEL" evidence="9">
    <location>
        <begin position="61"/>
        <end position="86"/>
    </location>
</feature>
<dbReference type="PANTHER" id="PTHR12751">
    <property type="entry name" value="PHOSPHATASE AND ACTIN REGULATOR PHACTR"/>
    <property type="match status" value="1"/>
</dbReference>
<dbReference type="Proteomes" id="UP000001038">
    <property type="component" value="Chromosome 11"/>
</dbReference>
<dbReference type="Gene3D" id="6.10.140.1750">
    <property type="match status" value="1"/>
</dbReference>
<evidence type="ECO:0000256" key="11">
    <source>
        <dbReference type="SAM" id="MobiDB-lite"/>
    </source>
</evidence>
<dbReference type="InterPro" id="IPR004018">
    <property type="entry name" value="RPEL_repeat"/>
</dbReference>
<feature type="compositionally biased region" description="Polar residues" evidence="11">
    <location>
        <begin position="817"/>
        <end position="829"/>
    </location>
</feature>
<evidence type="ECO:0000256" key="5">
    <source>
        <dbReference type="ARBA" id="ARBA00022737"/>
    </source>
</evidence>
<feature type="region of interest" description="Disordered" evidence="11">
    <location>
        <begin position="667"/>
        <end position="1023"/>
    </location>
</feature>
<comment type="subunit">
    <text evidence="2 10">Binds PPP1CA and actin.</text>
</comment>
<dbReference type="Bgee" id="ENSORLG00000008432">
    <property type="expression patterns" value="Expressed in ovary and 14 other cell types or tissues"/>
</dbReference>
<keyword evidence="5" id="KW-0677">Repeat</keyword>